<keyword evidence="1" id="KW-0472">Membrane</keyword>
<protein>
    <submittedName>
        <fullName evidence="2">DUF3995 domain-containing protein</fullName>
    </submittedName>
</protein>
<evidence type="ECO:0000313" key="3">
    <source>
        <dbReference type="Proteomes" id="UP000321363"/>
    </source>
</evidence>
<feature type="transmembrane region" description="Helical" evidence="1">
    <location>
        <begin position="49"/>
        <end position="69"/>
    </location>
</feature>
<organism evidence="2 3">
    <name type="scientific">Metabacillus litoralis</name>
    <dbReference type="NCBI Taxonomy" id="152268"/>
    <lineage>
        <taxon>Bacteria</taxon>
        <taxon>Bacillati</taxon>
        <taxon>Bacillota</taxon>
        <taxon>Bacilli</taxon>
        <taxon>Bacillales</taxon>
        <taxon>Bacillaceae</taxon>
        <taxon>Metabacillus</taxon>
    </lineage>
</organism>
<keyword evidence="1" id="KW-1133">Transmembrane helix</keyword>
<dbReference type="RefSeq" id="WP_146950200.1">
    <property type="nucleotide sequence ID" value="NZ_VOQF01000014.1"/>
</dbReference>
<dbReference type="EMBL" id="VOQF01000014">
    <property type="protein sequence ID" value="TXC85885.1"/>
    <property type="molecule type" value="Genomic_DNA"/>
</dbReference>
<dbReference type="InterPro" id="IPR025058">
    <property type="entry name" value="DUF3995"/>
</dbReference>
<name>A0A5C6VQ67_9BACI</name>
<keyword evidence="3" id="KW-1185">Reference proteome</keyword>
<feature type="transmembrane region" description="Helical" evidence="1">
    <location>
        <begin position="81"/>
        <end position="99"/>
    </location>
</feature>
<evidence type="ECO:0000313" key="2">
    <source>
        <dbReference type="EMBL" id="TXC85885.1"/>
    </source>
</evidence>
<gene>
    <name evidence="2" type="ORF">FS935_18830</name>
</gene>
<comment type="caution">
    <text evidence="2">The sequence shown here is derived from an EMBL/GenBank/DDBJ whole genome shotgun (WGS) entry which is preliminary data.</text>
</comment>
<dbReference type="OrthoDB" id="8590912at2"/>
<dbReference type="Proteomes" id="UP000321363">
    <property type="component" value="Unassembled WGS sequence"/>
</dbReference>
<accession>A0A5C6VQ67</accession>
<dbReference type="Pfam" id="PF13160">
    <property type="entry name" value="DUF3995"/>
    <property type="match status" value="1"/>
</dbReference>
<dbReference type="AlphaFoldDB" id="A0A5C6VQ67"/>
<reference evidence="2 3" key="1">
    <citation type="journal article" date="2005" name="Int. J. Syst. Evol. Microbiol.">
        <title>Bacillus litoralis sp. nov., isolated from a tidal flat of the Yellow Sea in Korea.</title>
        <authorList>
            <person name="Yoon J.H."/>
            <person name="Oh T.K."/>
        </authorList>
    </citation>
    <scope>NUCLEOTIDE SEQUENCE [LARGE SCALE GENOMIC DNA]</scope>
    <source>
        <strain evidence="2 3">SW-211</strain>
    </source>
</reference>
<evidence type="ECO:0000256" key="1">
    <source>
        <dbReference type="SAM" id="Phobius"/>
    </source>
</evidence>
<proteinExistence type="predicted"/>
<sequence length="139" mass="15802">MRLFLVYSSVIILALVSVLHFYWVFGGTKGIQAVLPEKKEGKVAFTPRRVETVIVAVGMIGVAFILLVQNNLISFFTPNSFTKWSSIILSIIFLLRSIGDFKYFGFSKRVKNTTFSKYDTQLYTPLCLFLGIILMTSWL</sequence>
<keyword evidence="1" id="KW-0812">Transmembrane</keyword>
<feature type="transmembrane region" description="Helical" evidence="1">
    <location>
        <begin position="120"/>
        <end position="138"/>
    </location>
</feature>
<feature type="transmembrane region" description="Helical" evidence="1">
    <location>
        <begin position="6"/>
        <end position="28"/>
    </location>
</feature>